<dbReference type="SUPFAM" id="SSF89550">
    <property type="entry name" value="PHP domain-like"/>
    <property type="match status" value="1"/>
</dbReference>
<dbReference type="Pfam" id="PF02811">
    <property type="entry name" value="PHP"/>
    <property type="match status" value="1"/>
</dbReference>
<evidence type="ECO:0000256" key="2">
    <source>
        <dbReference type="ARBA" id="ARBA00009152"/>
    </source>
</evidence>
<evidence type="ECO:0000259" key="9">
    <source>
        <dbReference type="Pfam" id="PF02811"/>
    </source>
</evidence>
<dbReference type="RefSeq" id="WP_106988233.1">
    <property type="nucleotide sequence ID" value="NZ_PYLP01000010.1"/>
</dbReference>
<dbReference type="GO" id="GO:0000105">
    <property type="term" value="P:L-histidine biosynthetic process"/>
    <property type="evidence" value="ECO:0007669"/>
    <property type="project" value="UniProtKB-UniRule"/>
</dbReference>
<sequence length="282" mass="33644">MFTDYHVHTEFSDDSDYLMEDVIKDAITMKMDEICFTDHVDYGIKRDFDDPRGMHYRKGGPGEPEKMPLANVDYPKYFEKIEFLRKKYPEIVIKQGMEFGIQMHTIDLYQKLFDKYSFDFIILSCHQVEDKEFWTQDFQKGRTQQEYNERYYQEILDVIKNYKDYSVLGHLDLISRYDENGPYPFEKIKPMIQEILEIVIKDEKGIEVNTSSHRYGLKDSQPSRDILKLYKELGGKIITIGSDSHKIEHLGAYINEAKELLKELGFEYYCTFEKMEPIYHKL</sequence>
<dbReference type="EC" id="3.1.3.15" evidence="3 8"/>
<name>A0A2T3FXE5_9FIRM</name>
<reference evidence="11" key="1">
    <citation type="submission" date="2018-03" db="EMBL/GenBank/DDBJ databases">
        <title>Lachnoclostridium SNUG30370 gen.nov., sp.nov., isolated from human faeces.</title>
        <authorList>
            <person name="Seo B."/>
            <person name="Jeon K."/>
            <person name="Ko G."/>
        </authorList>
    </citation>
    <scope>NUCLEOTIDE SEQUENCE [LARGE SCALE GENOMIC DNA]</scope>
    <source>
        <strain evidence="11">SNUG30370</strain>
    </source>
</reference>
<dbReference type="UniPathway" id="UPA00031">
    <property type="reaction ID" value="UER00013"/>
</dbReference>
<evidence type="ECO:0000256" key="4">
    <source>
        <dbReference type="ARBA" id="ARBA00022605"/>
    </source>
</evidence>
<dbReference type="PANTHER" id="PTHR21039:SF0">
    <property type="entry name" value="HISTIDINOL-PHOSPHATASE"/>
    <property type="match status" value="1"/>
</dbReference>
<dbReference type="GO" id="GO:0005737">
    <property type="term" value="C:cytoplasm"/>
    <property type="evidence" value="ECO:0007669"/>
    <property type="project" value="TreeGrafter"/>
</dbReference>
<evidence type="ECO:0000313" key="11">
    <source>
        <dbReference type="Proteomes" id="UP000241201"/>
    </source>
</evidence>
<evidence type="ECO:0000256" key="1">
    <source>
        <dbReference type="ARBA" id="ARBA00004970"/>
    </source>
</evidence>
<dbReference type="PANTHER" id="PTHR21039">
    <property type="entry name" value="HISTIDINOL PHOSPHATASE-RELATED"/>
    <property type="match status" value="1"/>
</dbReference>
<feature type="domain" description="PHP" evidence="9">
    <location>
        <begin position="4"/>
        <end position="211"/>
    </location>
</feature>
<evidence type="ECO:0000256" key="5">
    <source>
        <dbReference type="ARBA" id="ARBA00022801"/>
    </source>
</evidence>
<keyword evidence="6 8" id="KW-0368">Histidine biosynthesis</keyword>
<evidence type="ECO:0000256" key="3">
    <source>
        <dbReference type="ARBA" id="ARBA00013085"/>
    </source>
</evidence>
<comment type="caution">
    <text evidence="10">The sequence shown here is derived from an EMBL/GenBank/DDBJ whole genome shotgun (WGS) entry which is preliminary data.</text>
</comment>
<dbReference type="NCBIfam" id="TIGR01856">
    <property type="entry name" value="hisJ_fam"/>
    <property type="match status" value="1"/>
</dbReference>
<dbReference type="InterPro" id="IPR004013">
    <property type="entry name" value="PHP_dom"/>
</dbReference>
<evidence type="ECO:0000256" key="7">
    <source>
        <dbReference type="ARBA" id="ARBA00049158"/>
    </source>
</evidence>
<dbReference type="AlphaFoldDB" id="A0A2T3FXE5"/>
<dbReference type="InterPro" id="IPR010140">
    <property type="entry name" value="Histidinol_P_phosphatase_HisJ"/>
</dbReference>
<organism evidence="10 11">
    <name type="scientific">Faecalibacillus faecis</name>
    <dbReference type="NCBI Taxonomy" id="1982628"/>
    <lineage>
        <taxon>Bacteria</taxon>
        <taxon>Bacillati</taxon>
        <taxon>Bacillota</taxon>
        <taxon>Erysipelotrichia</taxon>
        <taxon>Erysipelotrichales</taxon>
        <taxon>Coprobacillaceae</taxon>
        <taxon>Faecalibacillus</taxon>
    </lineage>
</organism>
<comment type="pathway">
    <text evidence="1 8">Amino-acid biosynthesis; L-histidine biosynthesis; L-histidine from 5-phospho-alpha-D-ribose 1-diphosphate: step 8/9.</text>
</comment>
<proteinExistence type="inferred from homology"/>
<accession>A0A2T3FXE5</accession>
<evidence type="ECO:0000256" key="6">
    <source>
        <dbReference type="ARBA" id="ARBA00023102"/>
    </source>
</evidence>
<dbReference type="EMBL" id="PYLP01000010">
    <property type="protein sequence ID" value="PST39922.1"/>
    <property type="molecule type" value="Genomic_DNA"/>
</dbReference>
<comment type="similarity">
    <text evidence="2 8">Belongs to the PHP hydrolase family. HisK subfamily.</text>
</comment>
<evidence type="ECO:0000256" key="8">
    <source>
        <dbReference type="RuleBase" id="RU366003"/>
    </source>
</evidence>
<dbReference type="InterPro" id="IPR016195">
    <property type="entry name" value="Pol/histidinol_Pase-like"/>
</dbReference>
<keyword evidence="11" id="KW-1185">Reference proteome</keyword>
<gene>
    <name evidence="10" type="ORF">C7U55_08695</name>
</gene>
<keyword evidence="5 8" id="KW-0378">Hydrolase</keyword>
<dbReference type="GO" id="GO:0004401">
    <property type="term" value="F:histidinol-phosphatase activity"/>
    <property type="evidence" value="ECO:0007669"/>
    <property type="project" value="UniProtKB-UniRule"/>
</dbReference>
<comment type="catalytic activity">
    <reaction evidence="7 8">
        <text>L-histidinol phosphate + H2O = L-histidinol + phosphate</text>
        <dbReference type="Rhea" id="RHEA:14465"/>
        <dbReference type="ChEBI" id="CHEBI:15377"/>
        <dbReference type="ChEBI" id="CHEBI:43474"/>
        <dbReference type="ChEBI" id="CHEBI:57699"/>
        <dbReference type="ChEBI" id="CHEBI:57980"/>
        <dbReference type="EC" id="3.1.3.15"/>
    </reaction>
</comment>
<evidence type="ECO:0000313" key="10">
    <source>
        <dbReference type="EMBL" id="PST39922.1"/>
    </source>
</evidence>
<dbReference type="Gene3D" id="3.20.20.140">
    <property type="entry name" value="Metal-dependent hydrolases"/>
    <property type="match status" value="1"/>
</dbReference>
<protein>
    <recommendedName>
        <fullName evidence="3 8">Histidinol-phosphatase</fullName>
        <shortName evidence="8">HolPase</shortName>
        <ecNumber evidence="3 8">3.1.3.15</ecNumber>
    </recommendedName>
</protein>
<dbReference type="Proteomes" id="UP000241201">
    <property type="component" value="Unassembled WGS sequence"/>
</dbReference>
<keyword evidence="4 8" id="KW-0028">Amino-acid biosynthesis</keyword>
<dbReference type="GeneID" id="77471165"/>